<evidence type="ECO:0000313" key="1">
    <source>
        <dbReference type="EMBL" id="KOF72171.1"/>
    </source>
</evidence>
<accession>A0A0L8G570</accession>
<sequence length="56" mass="6401">MCVSLSFLCKNLIFEMFQVAPSCGDQKCTTTTHTQPRPLLQDTIIIITMAQKSFRY</sequence>
<gene>
    <name evidence="1" type="ORF">OCBIM_22039919mg</name>
</gene>
<proteinExistence type="predicted"/>
<dbReference type="AlphaFoldDB" id="A0A0L8G570"/>
<name>A0A0L8G570_OCTBM</name>
<protein>
    <submittedName>
        <fullName evidence="1">Uncharacterized protein</fullName>
    </submittedName>
</protein>
<dbReference type="EMBL" id="KQ423797">
    <property type="protein sequence ID" value="KOF72171.1"/>
    <property type="molecule type" value="Genomic_DNA"/>
</dbReference>
<organism evidence="1">
    <name type="scientific">Octopus bimaculoides</name>
    <name type="common">California two-spotted octopus</name>
    <dbReference type="NCBI Taxonomy" id="37653"/>
    <lineage>
        <taxon>Eukaryota</taxon>
        <taxon>Metazoa</taxon>
        <taxon>Spiralia</taxon>
        <taxon>Lophotrochozoa</taxon>
        <taxon>Mollusca</taxon>
        <taxon>Cephalopoda</taxon>
        <taxon>Coleoidea</taxon>
        <taxon>Octopodiformes</taxon>
        <taxon>Octopoda</taxon>
        <taxon>Incirrata</taxon>
        <taxon>Octopodidae</taxon>
        <taxon>Octopus</taxon>
    </lineage>
</organism>
<reference evidence="1" key="1">
    <citation type="submission" date="2015-07" db="EMBL/GenBank/DDBJ databases">
        <title>MeaNS - Measles Nucleotide Surveillance Program.</title>
        <authorList>
            <person name="Tran T."/>
            <person name="Druce J."/>
        </authorList>
    </citation>
    <scope>NUCLEOTIDE SEQUENCE</scope>
    <source>
        <strain evidence="1">UCB-OBI-ISO-001</strain>
        <tissue evidence="1">Gonad</tissue>
    </source>
</reference>